<dbReference type="AlphaFoldDB" id="A0AA39FGZ9"/>
<dbReference type="EMBL" id="JAQQBR010001131">
    <property type="protein sequence ID" value="KAK0169417.1"/>
    <property type="molecule type" value="Genomic_DNA"/>
</dbReference>
<reference evidence="1" key="1">
    <citation type="journal article" date="2023" name="bioRxiv">
        <title>Scaffold-level genome assemblies of two parasitoid biocontrol wasps reveal the parthenogenesis mechanism and an associated novel virus.</title>
        <authorList>
            <person name="Inwood S."/>
            <person name="Skelly J."/>
            <person name="Guhlin J."/>
            <person name="Harrop T."/>
            <person name="Goldson S."/>
            <person name="Dearden P."/>
        </authorList>
    </citation>
    <scope>NUCLEOTIDE SEQUENCE</scope>
    <source>
        <strain evidence="1">Lincoln</strain>
        <tissue evidence="1">Whole body</tissue>
    </source>
</reference>
<keyword evidence="2" id="KW-1185">Reference proteome</keyword>
<sequence>RLFYELLSLYEKMSNLETALDSGDLDTLNQIVTRAQARADLYKHHHTEKILIRGVLTKSKVIWEEMVDLKKIFDALMWLKDNNHLYSHIKLPETHSDLCLEKLDELQFQVQEIEESVPELNENVAPVNIHDEDMLLKYSELDTELLKD</sequence>
<name>A0AA39FGZ9_MICHY</name>
<gene>
    <name evidence="1" type="ORF">PV327_011582</name>
</gene>
<comment type="caution">
    <text evidence="1">The sequence shown here is derived from an EMBL/GenBank/DDBJ whole genome shotgun (WGS) entry which is preliminary data.</text>
</comment>
<feature type="non-terminal residue" evidence="1">
    <location>
        <position position="148"/>
    </location>
</feature>
<evidence type="ECO:0000313" key="2">
    <source>
        <dbReference type="Proteomes" id="UP001168972"/>
    </source>
</evidence>
<reference evidence="1" key="2">
    <citation type="submission" date="2023-03" db="EMBL/GenBank/DDBJ databases">
        <authorList>
            <person name="Inwood S.N."/>
            <person name="Skelly J.G."/>
            <person name="Guhlin J."/>
            <person name="Harrop T.W.R."/>
            <person name="Goldson S.G."/>
            <person name="Dearden P.K."/>
        </authorList>
    </citation>
    <scope>NUCLEOTIDE SEQUENCE</scope>
    <source>
        <strain evidence="1">Lincoln</strain>
        <tissue evidence="1">Whole body</tissue>
    </source>
</reference>
<proteinExistence type="predicted"/>
<evidence type="ECO:0000313" key="1">
    <source>
        <dbReference type="EMBL" id="KAK0169417.1"/>
    </source>
</evidence>
<accession>A0AA39FGZ9</accession>
<feature type="non-terminal residue" evidence="1">
    <location>
        <position position="1"/>
    </location>
</feature>
<dbReference type="Proteomes" id="UP001168972">
    <property type="component" value="Unassembled WGS sequence"/>
</dbReference>
<protein>
    <submittedName>
        <fullName evidence="1">Uncharacterized protein</fullName>
    </submittedName>
</protein>
<organism evidence="1 2">
    <name type="scientific">Microctonus hyperodae</name>
    <name type="common">Parasitoid wasp</name>
    <dbReference type="NCBI Taxonomy" id="165561"/>
    <lineage>
        <taxon>Eukaryota</taxon>
        <taxon>Metazoa</taxon>
        <taxon>Ecdysozoa</taxon>
        <taxon>Arthropoda</taxon>
        <taxon>Hexapoda</taxon>
        <taxon>Insecta</taxon>
        <taxon>Pterygota</taxon>
        <taxon>Neoptera</taxon>
        <taxon>Endopterygota</taxon>
        <taxon>Hymenoptera</taxon>
        <taxon>Apocrita</taxon>
        <taxon>Ichneumonoidea</taxon>
        <taxon>Braconidae</taxon>
        <taxon>Euphorinae</taxon>
        <taxon>Microctonus</taxon>
    </lineage>
</organism>